<proteinExistence type="predicted"/>
<organism evidence="1 2">
    <name type="scientific">Amycolatopsis minnesotensis</name>
    <dbReference type="NCBI Taxonomy" id="337894"/>
    <lineage>
        <taxon>Bacteria</taxon>
        <taxon>Bacillati</taxon>
        <taxon>Actinomycetota</taxon>
        <taxon>Actinomycetes</taxon>
        <taxon>Pseudonocardiales</taxon>
        <taxon>Pseudonocardiaceae</taxon>
        <taxon>Amycolatopsis</taxon>
    </lineage>
</organism>
<reference evidence="1 2" key="1">
    <citation type="journal article" date="2019" name="Int. J. Syst. Evol. Microbiol.">
        <title>The Global Catalogue of Microorganisms (GCM) 10K type strain sequencing project: providing services to taxonomists for standard genome sequencing and annotation.</title>
        <authorList>
            <consortium name="The Broad Institute Genomics Platform"/>
            <consortium name="The Broad Institute Genome Sequencing Center for Infectious Disease"/>
            <person name="Wu L."/>
            <person name="Ma J."/>
        </authorList>
    </citation>
    <scope>NUCLEOTIDE SEQUENCE [LARGE SCALE GENOMIC DNA]</scope>
    <source>
        <strain evidence="1 2">JCM 14545</strain>
    </source>
</reference>
<evidence type="ECO:0000313" key="1">
    <source>
        <dbReference type="EMBL" id="GAA1983145.1"/>
    </source>
</evidence>
<gene>
    <name evidence="1" type="ORF">GCM10009754_70290</name>
</gene>
<sequence length="362" mass="41079">MVSNSAGAWVSRGRAAILELLAEQHAAPVVELEARICDRPWRDQPKPIDPHLLTKARKELLTEGLIGEVVATTRGGGEVGVLHLSPIRRGMARSIEDAAARKRLLIARWKSWARGSKHMPNLIGSGGEAVVHQSLLASAPYGYRVLQPTRGEVATIFEQPVPGGALDNAAWLLTMDLRTQTPTTPYLVPIEVKNVRHTLYPNHWEIYQLLHKAAGLANAHPEYPVLPILVCRKAHYRAREFAKDLGFLIFDTHDQYVLPSERIDLTHFEEVRTELGFADLTITNQLNPHLVDWFSGVVHREAQRYAPRFMEFGRHQVETFAALRRERLRWRHRTVWLEELHRATEEHFGNVGSWAPSEVEYG</sequence>
<evidence type="ECO:0000313" key="2">
    <source>
        <dbReference type="Proteomes" id="UP001501116"/>
    </source>
</evidence>
<protein>
    <submittedName>
        <fullName evidence="1">Uncharacterized protein</fullName>
    </submittedName>
</protein>
<keyword evidence="2" id="KW-1185">Reference proteome</keyword>
<comment type="caution">
    <text evidence="1">The sequence shown here is derived from an EMBL/GenBank/DDBJ whole genome shotgun (WGS) entry which is preliminary data.</text>
</comment>
<name>A0ABN2SA60_9PSEU</name>
<accession>A0ABN2SA60</accession>
<dbReference type="Proteomes" id="UP001501116">
    <property type="component" value="Unassembled WGS sequence"/>
</dbReference>
<dbReference type="EMBL" id="BAAANN010000038">
    <property type="protein sequence ID" value="GAA1983145.1"/>
    <property type="molecule type" value="Genomic_DNA"/>
</dbReference>